<dbReference type="InterPro" id="IPR018536">
    <property type="entry name" value="CpcS/CpeS"/>
</dbReference>
<dbReference type="InParanoid" id="U5DH50"/>
<dbReference type="Proteomes" id="UP000016960">
    <property type="component" value="Unassembled WGS sequence"/>
</dbReference>
<dbReference type="CDD" id="cd16339">
    <property type="entry name" value="CpcS"/>
    <property type="match status" value="1"/>
</dbReference>
<keyword evidence="5" id="KW-1185">Reference proteome</keyword>
<sequence length="178" mass="19450">MDIREFCEQSTGTWFVQRTHYDIDGQTLDSGKADIAAELVGMSDPQVAQLCQRAGIAPEAGWICVKTSWDTAPDPAKPKATGSALLLLLPDADGPDVTGQTGRIVHANLRELDSSDALASGSYRLATDALSLTIATESVLWEERIWFANSNLRMRTVHKRVGDRVQAAFYSEIRRVGT</sequence>
<dbReference type="RefSeq" id="WP_022609306.1">
    <property type="nucleotide sequence ID" value="NZ_ASSJ01000085.1"/>
</dbReference>
<keyword evidence="2 3" id="KW-0456">Lyase</keyword>
<protein>
    <recommendedName>
        <fullName evidence="3">Chromophore lyase CpcS/CpeS</fullName>
        <ecNumber evidence="3">4.-.-.-</ecNumber>
    </recommendedName>
</protein>
<organism evidence="4 5">
    <name type="scientific">Rubidibacter lacunae KORDI 51-2</name>
    <dbReference type="NCBI Taxonomy" id="582515"/>
    <lineage>
        <taxon>Bacteria</taxon>
        <taxon>Bacillati</taxon>
        <taxon>Cyanobacteriota</taxon>
        <taxon>Cyanophyceae</taxon>
        <taxon>Oscillatoriophycideae</taxon>
        <taxon>Chroococcales</taxon>
        <taxon>Aphanothecaceae</taxon>
        <taxon>Rubidibacter</taxon>
    </lineage>
</organism>
<comment type="function">
    <text evidence="3">Covalently attaches a chromophore to Cys residue(s) of phycobiliproteins.</text>
</comment>
<dbReference type="OrthoDB" id="554080at2"/>
<dbReference type="HAMAP" id="MF_01459">
    <property type="entry name" value="Chrphore_lyase_CpxS"/>
    <property type="match status" value="1"/>
</dbReference>
<comment type="similarity">
    <text evidence="1 3">Belongs to the CpcS/CpeS biliprotein lyase family.</text>
</comment>
<proteinExistence type="inferred from homology"/>
<evidence type="ECO:0000256" key="1">
    <source>
        <dbReference type="ARBA" id="ARBA00010681"/>
    </source>
</evidence>
<dbReference type="InterPro" id="IPR012674">
    <property type="entry name" value="Calycin"/>
</dbReference>
<evidence type="ECO:0000256" key="3">
    <source>
        <dbReference type="HAMAP-Rule" id="MF_01459"/>
    </source>
</evidence>
<evidence type="ECO:0000313" key="4">
    <source>
        <dbReference type="EMBL" id="ERN39884.1"/>
    </source>
</evidence>
<reference evidence="4 5" key="1">
    <citation type="submission" date="2013-05" db="EMBL/GenBank/DDBJ databases">
        <title>Draft genome sequence of Rubidibacter lacunae KORDI 51-2.</title>
        <authorList>
            <person name="Choi D.H."/>
            <person name="Noh J.H."/>
            <person name="Kwon K.-K."/>
            <person name="Lee J.-H."/>
            <person name="Ryu J.-Y."/>
        </authorList>
    </citation>
    <scope>NUCLEOTIDE SEQUENCE [LARGE SCALE GENOMIC DNA]</scope>
    <source>
        <strain evidence="4 5">KORDI 51-2</strain>
    </source>
</reference>
<dbReference type="EMBL" id="ASSJ01000085">
    <property type="protein sequence ID" value="ERN39884.1"/>
    <property type="molecule type" value="Genomic_DNA"/>
</dbReference>
<name>U5DH50_9CHRO</name>
<dbReference type="EC" id="4.-.-.-" evidence="3"/>
<gene>
    <name evidence="3" type="primary">cpcS</name>
    <name evidence="4" type="ORF">KR51_00036670</name>
</gene>
<evidence type="ECO:0000313" key="5">
    <source>
        <dbReference type="Proteomes" id="UP000016960"/>
    </source>
</evidence>
<evidence type="ECO:0000256" key="2">
    <source>
        <dbReference type="ARBA" id="ARBA00023239"/>
    </source>
</evidence>
<accession>U5DH50</accession>
<dbReference type="eggNOG" id="ENOG50337PI">
    <property type="taxonomic scope" value="Bacteria"/>
</dbReference>
<dbReference type="AlphaFoldDB" id="U5DH50"/>
<comment type="caution">
    <text evidence="4">The sequence shown here is derived from an EMBL/GenBank/DDBJ whole genome shotgun (WGS) entry which is preliminary data.</text>
</comment>
<dbReference type="GO" id="GO:0017006">
    <property type="term" value="P:protein-tetrapyrrole linkage"/>
    <property type="evidence" value="ECO:0007669"/>
    <property type="project" value="UniProtKB-UniRule"/>
</dbReference>
<dbReference type="GO" id="GO:0016829">
    <property type="term" value="F:lyase activity"/>
    <property type="evidence" value="ECO:0007669"/>
    <property type="project" value="UniProtKB-KW"/>
</dbReference>
<dbReference type="Pfam" id="PF09367">
    <property type="entry name" value="CpeS"/>
    <property type="match status" value="1"/>
</dbReference>
<dbReference type="Gene3D" id="2.40.128.20">
    <property type="match status" value="1"/>
</dbReference>
<dbReference type="STRING" id="582515.KR51_00036670"/>